<proteinExistence type="inferred from homology"/>
<organism evidence="9 10">
    <name type="scientific">Lutispora saccharofermentans</name>
    <dbReference type="NCBI Taxonomy" id="3024236"/>
    <lineage>
        <taxon>Bacteria</taxon>
        <taxon>Bacillati</taxon>
        <taxon>Bacillota</taxon>
        <taxon>Clostridia</taxon>
        <taxon>Lutisporales</taxon>
        <taxon>Lutisporaceae</taxon>
        <taxon>Lutispora</taxon>
    </lineage>
</organism>
<evidence type="ECO:0000313" key="9">
    <source>
        <dbReference type="EMBL" id="MCQ1530154.1"/>
    </source>
</evidence>
<evidence type="ECO:0000313" key="10">
    <source>
        <dbReference type="Proteomes" id="UP001651880"/>
    </source>
</evidence>
<dbReference type="RefSeq" id="WP_255227671.1">
    <property type="nucleotide sequence ID" value="NZ_JAJEKE010000009.1"/>
</dbReference>
<evidence type="ECO:0000256" key="2">
    <source>
        <dbReference type="ARBA" id="ARBA00007998"/>
    </source>
</evidence>
<evidence type="ECO:0000256" key="4">
    <source>
        <dbReference type="ARBA" id="ARBA00022544"/>
    </source>
</evidence>
<dbReference type="Pfam" id="PF03845">
    <property type="entry name" value="Spore_permease"/>
    <property type="match status" value="1"/>
</dbReference>
<evidence type="ECO:0000256" key="5">
    <source>
        <dbReference type="ARBA" id="ARBA00022692"/>
    </source>
</evidence>
<dbReference type="EMBL" id="JAJEKE010000009">
    <property type="protein sequence ID" value="MCQ1530154.1"/>
    <property type="molecule type" value="Genomic_DNA"/>
</dbReference>
<dbReference type="InterPro" id="IPR004761">
    <property type="entry name" value="Spore_GerAB"/>
</dbReference>
<keyword evidence="6 8" id="KW-1133">Transmembrane helix</keyword>
<keyword evidence="4" id="KW-0309">Germination</keyword>
<dbReference type="Proteomes" id="UP001651880">
    <property type="component" value="Unassembled WGS sequence"/>
</dbReference>
<reference evidence="9 10" key="1">
    <citation type="submission" date="2021-10" db="EMBL/GenBank/DDBJ databases">
        <title>Lutispora strain m25 sp. nov., a thermophilic, non-spore-forming bacterium isolated from a lab-scale methanogenic bioreactor digesting anaerobic sludge.</title>
        <authorList>
            <person name="El Houari A."/>
            <person name="Mcdonald J."/>
        </authorList>
    </citation>
    <scope>NUCLEOTIDE SEQUENCE [LARGE SCALE GENOMIC DNA]</scope>
    <source>
        <strain evidence="10">m25</strain>
    </source>
</reference>
<gene>
    <name evidence="9" type="ORF">LJD61_11425</name>
</gene>
<protein>
    <submittedName>
        <fullName evidence="9">Spore germination protein</fullName>
    </submittedName>
</protein>
<name>A0ABT1NGF7_9FIRM</name>
<comment type="similarity">
    <text evidence="2">Belongs to the amino acid-polyamine-organocation (APC) superfamily. Spore germination protein (SGP) (TC 2.A.3.9) family.</text>
</comment>
<accession>A0ABT1NGF7</accession>
<feature type="transmembrane region" description="Helical" evidence="8">
    <location>
        <begin position="336"/>
        <end position="357"/>
    </location>
</feature>
<evidence type="ECO:0000256" key="1">
    <source>
        <dbReference type="ARBA" id="ARBA00004141"/>
    </source>
</evidence>
<feature type="transmembrane region" description="Helical" evidence="8">
    <location>
        <begin position="119"/>
        <end position="136"/>
    </location>
</feature>
<keyword evidence="3" id="KW-0813">Transport</keyword>
<feature type="transmembrane region" description="Helical" evidence="8">
    <location>
        <begin position="271"/>
        <end position="295"/>
    </location>
</feature>
<sequence>MLENKGKISLRQTLLLYLTLIFSPSIRFVSTYTAHIAKQASYLMPIIALFSLYIMFLLLDKTIKKYNDKPMTTIITLIIGKTAGKILLTVYALWILIMTALFTRYYAERLVTSIFSDTNISIFIAIMLIIVLITLKSGLTILARMNEIINPIIGIVFFLLVIFLLPQVKLKNLMPISYIDILPVLKSSPGTISLWGYIFFIFLISDEISHKENLMKQSLYASLYLAFYTIVLLIVVIGSLGSSVTEKSPLPFMSAVKLISVFDILEKIESFAVIVWVLSDFVLIATLSYITLRLIGTIFNLKDEKPLLNIFILVLYLLALLITVRKFDLERFSYTVANIGDIALTLIIPPIILLIGLMKKKKKAA</sequence>
<feature type="transmembrane region" description="Helical" evidence="8">
    <location>
        <begin position="148"/>
        <end position="168"/>
    </location>
</feature>
<keyword evidence="10" id="KW-1185">Reference proteome</keyword>
<evidence type="ECO:0000256" key="3">
    <source>
        <dbReference type="ARBA" id="ARBA00022448"/>
    </source>
</evidence>
<evidence type="ECO:0000256" key="7">
    <source>
        <dbReference type="ARBA" id="ARBA00023136"/>
    </source>
</evidence>
<feature type="transmembrane region" description="Helical" evidence="8">
    <location>
        <begin position="86"/>
        <end position="107"/>
    </location>
</feature>
<keyword evidence="7 8" id="KW-0472">Membrane</keyword>
<evidence type="ECO:0000256" key="8">
    <source>
        <dbReference type="SAM" id="Phobius"/>
    </source>
</evidence>
<feature type="transmembrane region" description="Helical" evidence="8">
    <location>
        <begin position="307"/>
        <end position="324"/>
    </location>
</feature>
<dbReference type="PANTHER" id="PTHR34975">
    <property type="entry name" value="SPORE GERMINATION PROTEIN A2"/>
    <property type="match status" value="1"/>
</dbReference>
<feature type="transmembrane region" description="Helical" evidence="8">
    <location>
        <begin position="14"/>
        <end position="34"/>
    </location>
</feature>
<evidence type="ECO:0000256" key="6">
    <source>
        <dbReference type="ARBA" id="ARBA00022989"/>
    </source>
</evidence>
<comment type="caution">
    <text evidence="9">The sequence shown here is derived from an EMBL/GenBank/DDBJ whole genome shotgun (WGS) entry which is preliminary data.</text>
</comment>
<comment type="subcellular location">
    <subcellularLocation>
        <location evidence="1">Membrane</location>
        <topology evidence="1">Multi-pass membrane protein</topology>
    </subcellularLocation>
</comment>
<feature type="transmembrane region" description="Helical" evidence="8">
    <location>
        <begin position="218"/>
        <end position="240"/>
    </location>
</feature>
<dbReference type="PANTHER" id="PTHR34975:SF2">
    <property type="entry name" value="SPORE GERMINATION PROTEIN A2"/>
    <property type="match status" value="1"/>
</dbReference>
<feature type="transmembrane region" description="Helical" evidence="8">
    <location>
        <begin position="188"/>
        <end position="206"/>
    </location>
</feature>
<feature type="transmembrane region" description="Helical" evidence="8">
    <location>
        <begin position="40"/>
        <end position="59"/>
    </location>
</feature>
<keyword evidence="5 8" id="KW-0812">Transmembrane</keyword>